<name>A0A226DA99_FOLCA</name>
<accession>A0A226DA99</accession>
<keyword evidence="4 11" id="KW-0812">Transmembrane</keyword>
<dbReference type="GO" id="GO:0071880">
    <property type="term" value="P:adenylate cyclase-activating adrenergic receptor signaling pathway"/>
    <property type="evidence" value="ECO:0007669"/>
    <property type="project" value="TreeGrafter"/>
</dbReference>
<evidence type="ECO:0000256" key="6">
    <source>
        <dbReference type="ARBA" id="ARBA00023040"/>
    </source>
</evidence>
<dbReference type="GO" id="GO:0005886">
    <property type="term" value="C:plasma membrane"/>
    <property type="evidence" value="ECO:0007669"/>
    <property type="project" value="UniProtKB-SubCell"/>
</dbReference>
<dbReference type="GO" id="GO:0004993">
    <property type="term" value="F:G protein-coupled serotonin receptor activity"/>
    <property type="evidence" value="ECO:0007669"/>
    <property type="project" value="UniProtKB-ARBA"/>
</dbReference>
<dbReference type="InterPro" id="IPR017452">
    <property type="entry name" value="GPCR_Rhodpsn_7TM"/>
</dbReference>
<evidence type="ECO:0000256" key="9">
    <source>
        <dbReference type="ARBA" id="ARBA00023170"/>
    </source>
</evidence>
<keyword evidence="7 13" id="KW-0472">Membrane</keyword>
<feature type="transmembrane region" description="Helical" evidence="13">
    <location>
        <begin position="370"/>
        <end position="392"/>
    </location>
</feature>
<dbReference type="SMART" id="SM01381">
    <property type="entry name" value="7TM_GPCR_Srsx"/>
    <property type="match status" value="1"/>
</dbReference>
<dbReference type="OrthoDB" id="5951059at2759"/>
<dbReference type="Gene3D" id="1.20.1070.10">
    <property type="entry name" value="Rhodopsin 7-helix transmembrane proteins"/>
    <property type="match status" value="1"/>
</dbReference>
<evidence type="ECO:0000313" key="15">
    <source>
        <dbReference type="EMBL" id="OXA41774.1"/>
    </source>
</evidence>
<evidence type="ECO:0000256" key="10">
    <source>
        <dbReference type="ARBA" id="ARBA00023224"/>
    </source>
</evidence>
<comment type="similarity">
    <text evidence="2 11">Belongs to the G-protein coupled receptor 1 family.</text>
</comment>
<evidence type="ECO:0000256" key="8">
    <source>
        <dbReference type="ARBA" id="ARBA00023157"/>
    </source>
</evidence>
<dbReference type="PANTHER" id="PTHR24248">
    <property type="entry name" value="ADRENERGIC RECEPTOR-RELATED G-PROTEIN COUPLED RECEPTOR"/>
    <property type="match status" value="1"/>
</dbReference>
<keyword evidence="10 11" id="KW-0807">Transducer</keyword>
<dbReference type="FunFam" id="1.20.1070.10:FF:000523">
    <property type="entry name" value="5-hydroxytryptamine receptor 2B"/>
    <property type="match status" value="1"/>
</dbReference>
<feature type="compositionally biased region" description="Low complexity" evidence="12">
    <location>
        <begin position="466"/>
        <end position="476"/>
    </location>
</feature>
<feature type="domain" description="G-protein coupled receptors family 1 profile" evidence="14">
    <location>
        <begin position="30"/>
        <end position="390"/>
    </location>
</feature>
<feature type="region of interest" description="Disordered" evidence="12">
    <location>
        <begin position="285"/>
        <end position="319"/>
    </location>
</feature>
<evidence type="ECO:0000256" key="7">
    <source>
        <dbReference type="ARBA" id="ARBA00023136"/>
    </source>
</evidence>
<comment type="caution">
    <text evidence="15">The sequence shown here is derived from an EMBL/GenBank/DDBJ whole genome shotgun (WGS) entry which is preliminary data.</text>
</comment>
<feature type="transmembrane region" description="Helical" evidence="13">
    <location>
        <begin position="12"/>
        <end position="41"/>
    </location>
</feature>
<dbReference type="STRING" id="158441.A0A226DA99"/>
<feature type="transmembrane region" description="Helical" evidence="13">
    <location>
        <begin position="50"/>
        <end position="73"/>
    </location>
</feature>
<gene>
    <name evidence="15" type="ORF">Fcan01_23395</name>
</gene>
<dbReference type="EMBL" id="LNIX01000028">
    <property type="protein sequence ID" value="OXA41774.1"/>
    <property type="molecule type" value="Genomic_DNA"/>
</dbReference>
<protein>
    <submittedName>
        <fullName evidence="15">5-hydroxytryptamine receptor 1</fullName>
    </submittedName>
</protein>
<organism evidence="15 16">
    <name type="scientific">Folsomia candida</name>
    <name type="common">Springtail</name>
    <dbReference type="NCBI Taxonomy" id="158441"/>
    <lineage>
        <taxon>Eukaryota</taxon>
        <taxon>Metazoa</taxon>
        <taxon>Ecdysozoa</taxon>
        <taxon>Arthropoda</taxon>
        <taxon>Hexapoda</taxon>
        <taxon>Collembola</taxon>
        <taxon>Entomobryomorpha</taxon>
        <taxon>Isotomoidea</taxon>
        <taxon>Isotomidae</taxon>
        <taxon>Proisotominae</taxon>
        <taxon>Folsomia</taxon>
    </lineage>
</organism>
<feature type="transmembrane region" description="Helical" evidence="13">
    <location>
        <begin position="172"/>
        <end position="194"/>
    </location>
</feature>
<dbReference type="SUPFAM" id="SSF81321">
    <property type="entry name" value="Family A G protein-coupled receptor-like"/>
    <property type="match status" value="1"/>
</dbReference>
<keyword evidence="16" id="KW-1185">Reference proteome</keyword>
<dbReference type="PROSITE" id="PS50262">
    <property type="entry name" value="G_PROTEIN_RECEP_F1_2"/>
    <property type="match status" value="1"/>
</dbReference>
<evidence type="ECO:0000256" key="11">
    <source>
        <dbReference type="RuleBase" id="RU000688"/>
    </source>
</evidence>
<evidence type="ECO:0000256" key="4">
    <source>
        <dbReference type="ARBA" id="ARBA00022692"/>
    </source>
</evidence>
<dbReference type="Proteomes" id="UP000198287">
    <property type="component" value="Unassembled WGS sequence"/>
</dbReference>
<evidence type="ECO:0000256" key="3">
    <source>
        <dbReference type="ARBA" id="ARBA00022475"/>
    </source>
</evidence>
<keyword evidence="3" id="KW-1003">Cell membrane</keyword>
<keyword evidence="6 11" id="KW-0297">G-protein coupled receptor</keyword>
<feature type="transmembrane region" description="Helical" evidence="13">
    <location>
        <begin position="89"/>
        <end position="110"/>
    </location>
</feature>
<feature type="transmembrane region" description="Helical" evidence="13">
    <location>
        <begin position="338"/>
        <end position="358"/>
    </location>
</feature>
<dbReference type="InterPro" id="IPR000276">
    <property type="entry name" value="GPCR_Rhodpsn"/>
</dbReference>
<dbReference type="GO" id="GO:0043410">
    <property type="term" value="P:positive regulation of MAPK cascade"/>
    <property type="evidence" value="ECO:0007669"/>
    <property type="project" value="TreeGrafter"/>
</dbReference>
<reference evidence="15 16" key="1">
    <citation type="submission" date="2015-12" db="EMBL/GenBank/DDBJ databases">
        <title>The genome of Folsomia candida.</title>
        <authorList>
            <person name="Faddeeva A."/>
            <person name="Derks M.F."/>
            <person name="Anvar Y."/>
            <person name="Smit S."/>
            <person name="Van Straalen N."/>
            <person name="Roelofs D."/>
        </authorList>
    </citation>
    <scope>NUCLEOTIDE SEQUENCE [LARGE SCALE GENOMIC DNA]</scope>
    <source>
        <strain evidence="15 16">VU population</strain>
        <tissue evidence="15">Whole body</tissue>
    </source>
</reference>
<evidence type="ECO:0000259" key="14">
    <source>
        <dbReference type="PROSITE" id="PS50262"/>
    </source>
</evidence>
<evidence type="ECO:0000256" key="1">
    <source>
        <dbReference type="ARBA" id="ARBA00004651"/>
    </source>
</evidence>
<keyword evidence="8" id="KW-1015">Disulfide bond</keyword>
<feature type="compositionally biased region" description="Pro residues" evidence="12">
    <location>
        <begin position="479"/>
        <end position="490"/>
    </location>
</feature>
<evidence type="ECO:0000256" key="2">
    <source>
        <dbReference type="ARBA" id="ARBA00010663"/>
    </source>
</evidence>
<keyword evidence="9 11" id="KW-0675">Receptor</keyword>
<dbReference type="PROSITE" id="PS00237">
    <property type="entry name" value="G_PROTEIN_RECEP_F1_1"/>
    <property type="match status" value="1"/>
</dbReference>
<comment type="subcellular location">
    <subcellularLocation>
        <location evidence="1">Cell membrane</location>
        <topology evidence="1">Multi-pass membrane protein</topology>
    </subcellularLocation>
</comment>
<feature type="compositionally biased region" description="Polar residues" evidence="12">
    <location>
        <begin position="493"/>
        <end position="551"/>
    </location>
</feature>
<evidence type="ECO:0000256" key="5">
    <source>
        <dbReference type="ARBA" id="ARBA00022989"/>
    </source>
</evidence>
<dbReference type="Pfam" id="PF00001">
    <property type="entry name" value="7tm_1"/>
    <property type="match status" value="1"/>
</dbReference>
<feature type="region of interest" description="Disordered" evidence="12">
    <location>
        <begin position="466"/>
        <end position="560"/>
    </location>
</feature>
<evidence type="ECO:0000256" key="13">
    <source>
        <dbReference type="SAM" id="Phobius"/>
    </source>
</evidence>
<dbReference type="PRINTS" id="PR00237">
    <property type="entry name" value="GPCRRHODOPSN"/>
</dbReference>
<proteinExistence type="inferred from homology"/>
<evidence type="ECO:0000256" key="12">
    <source>
        <dbReference type="SAM" id="MobiDB-lite"/>
    </source>
</evidence>
<dbReference type="PANTHER" id="PTHR24248:SF199">
    <property type="entry name" value="IP13425P-RELATED"/>
    <property type="match status" value="1"/>
</dbReference>
<keyword evidence="5 13" id="KW-1133">Transmembrane helix</keyword>
<feature type="region of interest" description="Disordered" evidence="12">
    <location>
        <begin position="240"/>
        <end position="272"/>
    </location>
</feature>
<evidence type="ECO:0000313" key="16">
    <source>
        <dbReference type="Proteomes" id="UP000198287"/>
    </source>
</evidence>
<feature type="compositionally biased region" description="Basic residues" evidence="12">
    <location>
        <begin position="290"/>
        <end position="300"/>
    </location>
</feature>
<dbReference type="OMA" id="NDNATEX"/>
<dbReference type="AlphaFoldDB" id="A0A226DA99"/>
<feature type="transmembrane region" description="Helical" evidence="13">
    <location>
        <begin position="131"/>
        <end position="152"/>
    </location>
</feature>
<sequence>MRNGKTVKMPVITALLGVILTSLVFITIIGNILVCLSVVLVRKLRKPQNYLLVSLAVSDLFVSLFVMPFAIVFELNDASWPLSDGVCDLWVSADVLSCTASILNLCAISVDRYQAITRPLEYSGSSSPRRMLGVIGGVWLSAACVSLPPVLLLGNEHENHNCIVSQKFWYQIYATMASFYVPLCVMVVVYAKILRVVADKKKQMTWTNNSRNSSVDRSAVHDMHYLQGKNCHKSFTKRADGSVNIPATSPHNHDRQQPSSNNPPWKRGSRGSSATRMNLAHLHQNPVQLRVHHPSQRRQQRYANNPPTDGANGHKHPFPSLQKFRPVRLKDHKASTTLGLVMGAFIICWLPFFVLALIRPFVEEDKIPGWVSSLFLWLGYFNSSLNPVIYATTNRDFRRPFREILCFRCSTLDDLMRREFYDHQYGGDEYCVRNKKKLPGVGSSCVSGGGPLSPTSVSETNILTNNTKINNTNSTSCPSLPPPPPPPPPQLESFPNKQNSVSQTHTPIKLQNQNAISSTTTDQESSGLPQKGSPQWTPSAERNKMNITLETTDPETDVESDGFNCRMVAI</sequence>
<dbReference type="CDD" id="cd15329">
    <property type="entry name" value="7tmA_5-HT7"/>
    <property type="match status" value="1"/>
</dbReference>